<reference evidence="2 3" key="1">
    <citation type="journal article" date="2008" name="Nature">
        <title>The genome of Laccaria bicolor provides insights into mycorrhizal symbiosis.</title>
        <authorList>
            <person name="Martin F."/>
            <person name="Aerts A."/>
            <person name="Ahren D."/>
            <person name="Brun A."/>
            <person name="Danchin E.G.J."/>
            <person name="Duchaussoy F."/>
            <person name="Gibon J."/>
            <person name="Kohler A."/>
            <person name="Lindquist E."/>
            <person name="Pereda V."/>
            <person name="Salamov A."/>
            <person name="Shapiro H.J."/>
            <person name="Wuyts J."/>
            <person name="Blaudez D."/>
            <person name="Buee M."/>
            <person name="Brokstein P."/>
            <person name="Canbaeck B."/>
            <person name="Cohen D."/>
            <person name="Courty P.E."/>
            <person name="Coutinho P.M."/>
            <person name="Delaruelle C."/>
            <person name="Detter J.C."/>
            <person name="Deveau A."/>
            <person name="DiFazio S."/>
            <person name="Duplessis S."/>
            <person name="Fraissinet-Tachet L."/>
            <person name="Lucic E."/>
            <person name="Frey-Klett P."/>
            <person name="Fourrey C."/>
            <person name="Feussner I."/>
            <person name="Gay G."/>
            <person name="Grimwood J."/>
            <person name="Hoegger P.J."/>
            <person name="Jain P."/>
            <person name="Kilaru S."/>
            <person name="Labbe J."/>
            <person name="Lin Y.C."/>
            <person name="Legue V."/>
            <person name="Le Tacon F."/>
            <person name="Marmeisse R."/>
            <person name="Melayah D."/>
            <person name="Montanini B."/>
            <person name="Muratet M."/>
            <person name="Nehls U."/>
            <person name="Niculita-Hirzel H."/>
            <person name="Oudot-Le Secq M.P."/>
            <person name="Peter M."/>
            <person name="Quesneville H."/>
            <person name="Rajashekar B."/>
            <person name="Reich M."/>
            <person name="Rouhier N."/>
            <person name="Schmutz J."/>
            <person name="Yin T."/>
            <person name="Chalot M."/>
            <person name="Henrissat B."/>
            <person name="Kuees U."/>
            <person name="Lucas S."/>
            <person name="Van de Peer Y."/>
            <person name="Podila G.K."/>
            <person name="Polle A."/>
            <person name="Pukkila P.J."/>
            <person name="Richardson P.M."/>
            <person name="Rouze P."/>
            <person name="Sanders I.R."/>
            <person name="Stajich J.E."/>
            <person name="Tunlid A."/>
            <person name="Tuskan G."/>
            <person name="Grigoriev I.V."/>
        </authorList>
    </citation>
    <scope>NUCLEOTIDE SEQUENCE [LARGE SCALE GENOMIC DNA]</scope>
    <source>
        <strain evidence="3">S238N-H82 / ATCC MYA-4686</strain>
    </source>
</reference>
<organism evidence="3">
    <name type="scientific">Laccaria bicolor (strain S238N-H82 / ATCC MYA-4686)</name>
    <name type="common">Bicoloured deceiver</name>
    <name type="synonym">Laccaria laccata var. bicolor</name>
    <dbReference type="NCBI Taxonomy" id="486041"/>
    <lineage>
        <taxon>Eukaryota</taxon>
        <taxon>Fungi</taxon>
        <taxon>Dikarya</taxon>
        <taxon>Basidiomycota</taxon>
        <taxon>Agaricomycotina</taxon>
        <taxon>Agaricomycetes</taxon>
        <taxon>Agaricomycetidae</taxon>
        <taxon>Agaricales</taxon>
        <taxon>Agaricineae</taxon>
        <taxon>Hydnangiaceae</taxon>
        <taxon>Laccaria</taxon>
    </lineage>
</organism>
<dbReference type="Gene3D" id="3.40.630.30">
    <property type="match status" value="1"/>
</dbReference>
<gene>
    <name evidence="2" type="ORF">LACBIDRAFT_296263</name>
</gene>
<dbReference type="AlphaFoldDB" id="B0D8C8"/>
<dbReference type="Proteomes" id="UP000001194">
    <property type="component" value="Unassembled WGS sequence"/>
</dbReference>
<dbReference type="SUPFAM" id="SSF55729">
    <property type="entry name" value="Acyl-CoA N-acyltransferases (Nat)"/>
    <property type="match status" value="1"/>
</dbReference>
<dbReference type="PANTHER" id="PTHR43441">
    <property type="entry name" value="RIBOSOMAL-PROTEIN-SERINE ACETYLTRANSFERASE"/>
    <property type="match status" value="1"/>
</dbReference>
<dbReference type="InterPro" id="IPR000182">
    <property type="entry name" value="GNAT_dom"/>
</dbReference>
<dbReference type="GO" id="GO:0008999">
    <property type="term" value="F:protein-N-terminal-alanine acetyltransferase activity"/>
    <property type="evidence" value="ECO:0007669"/>
    <property type="project" value="TreeGrafter"/>
</dbReference>
<dbReference type="GeneID" id="6075935"/>
<dbReference type="EMBL" id="DS547100">
    <property type="protein sequence ID" value="EDR08814.1"/>
    <property type="molecule type" value="Genomic_DNA"/>
</dbReference>
<accession>B0D8C8</accession>
<dbReference type="InParanoid" id="B0D8C8"/>
<dbReference type="PANTHER" id="PTHR43441:SF2">
    <property type="entry name" value="FAMILY ACETYLTRANSFERASE, PUTATIVE (AFU_ORTHOLOGUE AFUA_7G00850)-RELATED"/>
    <property type="match status" value="1"/>
</dbReference>
<dbReference type="KEGG" id="lbc:LACBIDRAFT_296263"/>
<keyword evidence="3" id="KW-1185">Reference proteome</keyword>
<evidence type="ECO:0000259" key="1">
    <source>
        <dbReference type="PROSITE" id="PS51186"/>
    </source>
</evidence>
<dbReference type="InterPro" id="IPR051908">
    <property type="entry name" value="Ribosomal_N-acetyltransferase"/>
</dbReference>
<name>B0D8C8_LACBS</name>
<dbReference type="InterPro" id="IPR016181">
    <property type="entry name" value="Acyl_CoA_acyltransferase"/>
</dbReference>
<protein>
    <submittedName>
        <fullName evidence="2">Predicted protein</fullName>
    </submittedName>
</protein>
<dbReference type="PROSITE" id="PS51186">
    <property type="entry name" value="GNAT"/>
    <property type="match status" value="1"/>
</dbReference>
<evidence type="ECO:0000313" key="2">
    <source>
        <dbReference type="EMBL" id="EDR08814.1"/>
    </source>
</evidence>
<dbReference type="GO" id="GO:0005737">
    <property type="term" value="C:cytoplasm"/>
    <property type="evidence" value="ECO:0007669"/>
    <property type="project" value="TreeGrafter"/>
</dbReference>
<feature type="domain" description="N-acetyltransferase" evidence="1">
    <location>
        <begin position="41"/>
        <end position="200"/>
    </location>
</feature>
<proteinExistence type="predicted"/>
<dbReference type="GO" id="GO:1990189">
    <property type="term" value="F:protein N-terminal-serine acetyltransferase activity"/>
    <property type="evidence" value="ECO:0007669"/>
    <property type="project" value="TreeGrafter"/>
</dbReference>
<sequence>MQVDVEAALSSTIMSHSDVELVSPFGRIRLAPPTPQEDVAVSILRSDPISRKYLRFMPEQISVAEVAARRESRAKDPRILDLYAYIVNEDGSSRFVGLSGVFNIDEVNGSCEAGILVSPELHGKGTATEILYTLLKYVFEERKFHRTTFETGVDNVNMGGWLQNVAGVRLEAERKECWKEGDGKYTDVHSYAILEWEWADRIKARLEERIRARASS</sequence>
<dbReference type="Pfam" id="PF13302">
    <property type="entry name" value="Acetyltransf_3"/>
    <property type="match status" value="1"/>
</dbReference>
<dbReference type="RefSeq" id="XP_001880127.1">
    <property type="nucleotide sequence ID" value="XM_001880092.1"/>
</dbReference>
<dbReference type="OrthoDB" id="64477at2759"/>
<dbReference type="HOGENOM" id="CLU_115480_0_0_1"/>
<evidence type="ECO:0000313" key="3">
    <source>
        <dbReference type="Proteomes" id="UP000001194"/>
    </source>
</evidence>